<proteinExistence type="predicted"/>
<accession>A0A1E7LPQ2</accession>
<comment type="caution">
    <text evidence="1">The sequence shown here is derived from an EMBL/GenBank/DDBJ whole genome shotgun (WGS) entry which is preliminary data.</text>
</comment>
<name>A0A1E7LPQ2_9ACTN</name>
<dbReference type="RefSeq" id="WP_070202585.1">
    <property type="nucleotide sequence ID" value="NZ_LJGZ01000094.1"/>
</dbReference>
<dbReference type="GeneID" id="97339903"/>
<gene>
    <name evidence="1" type="ORF">AN221_23705</name>
</gene>
<organism evidence="1 2">
    <name type="scientific">Streptomyces nanshensis</name>
    <dbReference type="NCBI Taxonomy" id="518642"/>
    <lineage>
        <taxon>Bacteria</taxon>
        <taxon>Bacillati</taxon>
        <taxon>Actinomycetota</taxon>
        <taxon>Actinomycetes</taxon>
        <taxon>Kitasatosporales</taxon>
        <taxon>Streptomycetaceae</taxon>
        <taxon>Streptomyces</taxon>
    </lineage>
</organism>
<protein>
    <submittedName>
        <fullName evidence="1">Uncharacterized protein</fullName>
    </submittedName>
</protein>
<evidence type="ECO:0000313" key="2">
    <source>
        <dbReference type="Proteomes" id="UP000175971"/>
    </source>
</evidence>
<dbReference type="AlphaFoldDB" id="A0A1E7LPQ2"/>
<sequence>MAAVQIDRAAVEALARGEQVKAVVHRAGKAAEKGAEGRSPVRTGAFKAAGMSTSTKVRRTKLGRWVTARVYSHDEEANIIVLGSAKTNRKPHRVFNLGDFAGGL</sequence>
<keyword evidence="2" id="KW-1185">Reference proteome</keyword>
<dbReference type="Proteomes" id="UP000175971">
    <property type="component" value="Unassembled WGS sequence"/>
</dbReference>
<dbReference type="EMBL" id="LJGZ01000094">
    <property type="protein sequence ID" value="OEV18151.1"/>
    <property type="molecule type" value="Genomic_DNA"/>
</dbReference>
<reference evidence="1 2" key="1">
    <citation type="journal article" date="2016" name="Front. Microbiol.">
        <title>Comparative Genomics Analysis of Streptomyces Species Reveals Their Adaptation to the Marine Environment and Their Diversity at the Genomic Level.</title>
        <authorList>
            <person name="Tian X."/>
            <person name="Zhang Z."/>
            <person name="Yang T."/>
            <person name="Chen M."/>
            <person name="Li J."/>
            <person name="Chen F."/>
            <person name="Yang J."/>
            <person name="Li W."/>
            <person name="Zhang B."/>
            <person name="Zhang Z."/>
            <person name="Wu J."/>
            <person name="Zhang C."/>
            <person name="Long L."/>
            <person name="Xiao J."/>
        </authorList>
    </citation>
    <scope>NUCLEOTIDE SEQUENCE [LARGE SCALE GENOMIC DNA]</scope>
    <source>
        <strain evidence="1 2">SCSIO M10372</strain>
    </source>
</reference>
<evidence type="ECO:0000313" key="1">
    <source>
        <dbReference type="EMBL" id="OEV18151.1"/>
    </source>
</evidence>